<dbReference type="Gene3D" id="1.10.357.10">
    <property type="entry name" value="Tetracycline Repressor, domain 2"/>
    <property type="match status" value="1"/>
</dbReference>
<evidence type="ECO:0000256" key="3">
    <source>
        <dbReference type="SAM" id="MobiDB-lite"/>
    </source>
</evidence>
<feature type="domain" description="HTH tetR-type" evidence="4">
    <location>
        <begin position="20"/>
        <end position="80"/>
    </location>
</feature>
<organism evidence="5 6">
    <name type="scientific">Streptoalloteichus tenebrarius (strain ATCC 17920 / DSM 40477 / JCM 4838 / CBS 697.72 / NBRC 16177 / NCIMB 11028 / NRRL B-12390 / A12253. 1 / ISP 5477)</name>
    <name type="common">Streptomyces tenebrarius</name>
    <dbReference type="NCBI Taxonomy" id="1933"/>
    <lineage>
        <taxon>Bacteria</taxon>
        <taxon>Bacillati</taxon>
        <taxon>Actinomycetota</taxon>
        <taxon>Actinomycetes</taxon>
        <taxon>Pseudonocardiales</taxon>
        <taxon>Pseudonocardiaceae</taxon>
        <taxon>Streptoalloteichus</taxon>
    </lineage>
</organism>
<dbReference type="PANTHER" id="PTHR30055:SF153">
    <property type="entry name" value="HTH-TYPE TRANSCRIPTIONAL REPRESSOR RV3405C"/>
    <property type="match status" value="1"/>
</dbReference>
<dbReference type="Pfam" id="PF00440">
    <property type="entry name" value="TetR_N"/>
    <property type="match status" value="1"/>
</dbReference>
<evidence type="ECO:0000256" key="2">
    <source>
        <dbReference type="PROSITE-ProRule" id="PRU00335"/>
    </source>
</evidence>
<protein>
    <submittedName>
        <fullName evidence="5">Transcriptional regulator, TetR family</fullName>
    </submittedName>
</protein>
<keyword evidence="6" id="KW-1185">Reference proteome</keyword>
<gene>
    <name evidence="5" type="ORF">LX15_006194</name>
</gene>
<dbReference type="PANTHER" id="PTHR30055">
    <property type="entry name" value="HTH-TYPE TRANSCRIPTIONAL REGULATOR RUTR"/>
    <property type="match status" value="1"/>
</dbReference>
<name>A0ABT1I3U1_STRSD</name>
<accession>A0ABT1I3U1</accession>
<keyword evidence="1 2" id="KW-0238">DNA-binding</keyword>
<evidence type="ECO:0000313" key="6">
    <source>
        <dbReference type="Proteomes" id="UP001205311"/>
    </source>
</evidence>
<dbReference type="EMBL" id="JAMTCP010000071">
    <property type="protein sequence ID" value="MCP2262455.1"/>
    <property type="molecule type" value="Genomic_DNA"/>
</dbReference>
<feature type="region of interest" description="Disordered" evidence="3">
    <location>
        <begin position="1"/>
        <end position="22"/>
    </location>
</feature>
<proteinExistence type="predicted"/>
<evidence type="ECO:0000259" key="4">
    <source>
        <dbReference type="PROSITE" id="PS50977"/>
    </source>
</evidence>
<evidence type="ECO:0000313" key="5">
    <source>
        <dbReference type="EMBL" id="MCP2262455.1"/>
    </source>
</evidence>
<evidence type="ECO:0000256" key="1">
    <source>
        <dbReference type="ARBA" id="ARBA00023125"/>
    </source>
</evidence>
<sequence>MAEQPVPATGSPAPRVPPNRVDDDTLLDAARECVLAVGVRRTTLTDVARRAGVSRMTLYRRYPDIRTLVAKLMTREFGLLLGQAASGVSTTASARERLVAGAVGAVRLLAHNPLLRIVLDVDPELLLPYVVERIGSTQRLAEQFLREQVVAGHVDGSVRAGDATTQARLLFLTTQSVVLSLRPACSDGIALESLFAELAHQLDAALRPGPAPHEESAS</sequence>
<comment type="caution">
    <text evidence="5">The sequence shown here is derived from an EMBL/GenBank/DDBJ whole genome shotgun (WGS) entry which is preliminary data.</text>
</comment>
<dbReference type="InterPro" id="IPR009057">
    <property type="entry name" value="Homeodomain-like_sf"/>
</dbReference>
<reference evidence="5 6" key="1">
    <citation type="submission" date="2022-06" db="EMBL/GenBank/DDBJ databases">
        <title>Genomic Encyclopedia of Archaeal and Bacterial Type Strains, Phase II (KMG-II): from individual species to whole genera.</title>
        <authorList>
            <person name="Goeker M."/>
        </authorList>
    </citation>
    <scope>NUCLEOTIDE SEQUENCE [LARGE SCALE GENOMIC DNA]</scope>
    <source>
        <strain evidence="5 6">DSM 40477</strain>
    </source>
</reference>
<dbReference type="InterPro" id="IPR001647">
    <property type="entry name" value="HTH_TetR"/>
</dbReference>
<dbReference type="SUPFAM" id="SSF46689">
    <property type="entry name" value="Homeodomain-like"/>
    <property type="match status" value="1"/>
</dbReference>
<dbReference type="InterPro" id="IPR050109">
    <property type="entry name" value="HTH-type_TetR-like_transc_reg"/>
</dbReference>
<feature type="DNA-binding region" description="H-T-H motif" evidence="2">
    <location>
        <begin position="43"/>
        <end position="62"/>
    </location>
</feature>
<dbReference type="Proteomes" id="UP001205311">
    <property type="component" value="Unassembled WGS sequence"/>
</dbReference>
<dbReference type="Gene3D" id="1.10.10.60">
    <property type="entry name" value="Homeodomain-like"/>
    <property type="match status" value="1"/>
</dbReference>
<dbReference type="PROSITE" id="PS50977">
    <property type="entry name" value="HTH_TETR_2"/>
    <property type="match status" value="1"/>
</dbReference>